<organism evidence="2 3">
    <name type="scientific">Vreelandella halophila</name>
    <dbReference type="NCBI Taxonomy" id="86177"/>
    <lineage>
        <taxon>Bacteria</taxon>
        <taxon>Pseudomonadati</taxon>
        <taxon>Pseudomonadota</taxon>
        <taxon>Gammaproteobacteria</taxon>
        <taxon>Oceanospirillales</taxon>
        <taxon>Halomonadaceae</taxon>
        <taxon>Vreelandella</taxon>
    </lineage>
</organism>
<evidence type="ECO:0000313" key="3">
    <source>
        <dbReference type="Proteomes" id="UP000460751"/>
    </source>
</evidence>
<dbReference type="Pfam" id="PF03846">
    <property type="entry name" value="SulA"/>
    <property type="match status" value="1"/>
</dbReference>
<dbReference type="GO" id="GO:0051782">
    <property type="term" value="P:negative regulation of cell division"/>
    <property type="evidence" value="ECO:0007669"/>
    <property type="project" value="InterPro"/>
</dbReference>
<dbReference type="Gene3D" id="3.40.50.300">
    <property type="entry name" value="P-loop containing nucleotide triphosphate hydrolases"/>
    <property type="match status" value="1"/>
</dbReference>
<feature type="region of interest" description="Disordered" evidence="1">
    <location>
        <begin position="1"/>
        <end position="33"/>
    </location>
</feature>
<gene>
    <name evidence="2" type="ORF">GLW01_09370</name>
</gene>
<dbReference type="RefSeq" id="WP_160898874.1">
    <property type="nucleotide sequence ID" value="NZ_WMEX01000004.1"/>
</dbReference>
<dbReference type="OrthoDB" id="9811176at2"/>
<keyword evidence="3" id="KW-1185">Reference proteome</keyword>
<sequence>MEQLDLTPQEQRNPPATETASGTGEGGGSHAPEAPEANVTEIILPEEQIENFQLLLPMLTQLNQEERWLAWIDPPAGLVGKWQQHHGIIQHQLLILRSSAQHSAETLAEKALSAGTCHAVVLWTSGLSRHSYGRLENASVRGHSHGVILRQRQTHSQ</sequence>
<feature type="compositionally biased region" description="Polar residues" evidence="1">
    <location>
        <begin position="1"/>
        <end position="14"/>
    </location>
</feature>
<evidence type="ECO:0000256" key="1">
    <source>
        <dbReference type="SAM" id="MobiDB-lite"/>
    </source>
</evidence>
<dbReference type="GO" id="GO:0009432">
    <property type="term" value="P:SOS response"/>
    <property type="evidence" value="ECO:0007669"/>
    <property type="project" value="InterPro"/>
</dbReference>
<protein>
    <submittedName>
        <fullName evidence="2">LexA family transcriptional regulator</fullName>
    </submittedName>
</protein>
<dbReference type="InterPro" id="IPR004596">
    <property type="entry name" value="Cell_div_suppressor_SulA"/>
</dbReference>
<accession>A0A9X4YD72</accession>
<dbReference type="SUPFAM" id="SSF52540">
    <property type="entry name" value="P-loop containing nucleoside triphosphate hydrolases"/>
    <property type="match status" value="1"/>
</dbReference>
<dbReference type="InterPro" id="IPR027417">
    <property type="entry name" value="P-loop_NTPase"/>
</dbReference>
<proteinExistence type="predicted"/>
<evidence type="ECO:0000313" key="2">
    <source>
        <dbReference type="EMBL" id="MYL27000.1"/>
    </source>
</evidence>
<reference evidence="2 3" key="1">
    <citation type="submission" date="2019-11" db="EMBL/GenBank/DDBJ databases">
        <title>Genome sequences of 17 halophilic strains isolated from different environments.</title>
        <authorList>
            <person name="Furrow R.E."/>
        </authorList>
    </citation>
    <scope>NUCLEOTIDE SEQUENCE [LARGE SCALE GENOMIC DNA]</scope>
    <source>
        <strain evidence="2 3">22507_15_FS</strain>
    </source>
</reference>
<dbReference type="EMBL" id="WMEX01000004">
    <property type="protein sequence ID" value="MYL27000.1"/>
    <property type="molecule type" value="Genomic_DNA"/>
</dbReference>
<comment type="caution">
    <text evidence="2">The sequence shown here is derived from an EMBL/GenBank/DDBJ whole genome shotgun (WGS) entry which is preliminary data.</text>
</comment>
<dbReference type="Proteomes" id="UP000460751">
    <property type="component" value="Unassembled WGS sequence"/>
</dbReference>
<dbReference type="AlphaFoldDB" id="A0A9X4YD72"/>
<name>A0A9X4YD72_9GAMM</name>